<keyword evidence="5 10" id="KW-0552">Olfaction</keyword>
<feature type="transmembrane region" description="Helical" evidence="10">
    <location>
        <begin position="74"/>
        <end position="94"/>
    </location>
</feature>
<protein>
    <recommendedName>
        <fullName evidence="10">Odorant receptor</fullName>
    </recommendedName>
</protein>
<organism evidence="11 12">
    <name type="scientific">Rhynchophorus ferrugineus</name>
    <name type="common">Red palm weevil</name>
    <name type="synonym">Curculio ferrugineus</name>
    <dbReference type="NCBI Taxonomy" id="354439"/>
    <lineage>
        <taxon>Eukaryota</taxon>
        <taxon>Metazoa</taxon>
        <taxon>Ecdysozoa</taxon>
        <taxon>Arthropoda</taxon>
        <taxon>Hexapoda</taxon>
        <taxon>Insecta</taxon>
        <taxon>Pterygota</taxon>
        <taxon>Neoptera</taxon>
        <taxon>Endopterygota</taxon>
        <taxon>Coleoptera</taxon>
        <taxon>Polyphaga</taxon>
        <taxon>Cucujiformia</taxon>
        <taxon>Curculionidae</taxon>
        <taxon>Dryophthorinae</taxon>
        <taxon>Rhynchophorus</taxon>
    </lineage>
</organism>
<accession>A0A834M2V6</accession>
<evidence type="ECO:0000256" key="8">
    <source>
        <dbReference type="ARBA" id="ARBA00023170"/>
    </source>
</evidence>
<evidence type="ECO:0000256" key="9">
    <source>
        <dbReference type="ARBA" id="ARBA00023224"/>
    </source>
</evidence>
<dbReference type="GO" id="GO:0004984">
    <property type="term" value="F:olfactory receptor activity"/>
    <property type="evidence" value="ECO:0007669"/>
    <property type="project" value="InterPro"/>
</dbReference>
<evidence type="ECO:0000256" key="4">
    <source>
        <dbReference type="ARBA" id="ARBA00022692"/>
    </source>
</evidence>
<comment type="similarity">
    <text evidence="10">Belongs to the insect chemoreceptor superfamily. Heteromeric odorant receptor channel (TC 1.A.69) family.</text>
</comment>
<keyword evidence="7 10" id="KW-0472">Membrane</keyword>
<feature type="transmembrane region" description="Helical" evidence="10">
    <location>
        <begin position="38"/>
        <end position="62"/>
    </location>
</feature>
<reference evidence="11" key="1">
    <citation type="submission" date="2020-08" db="EMBL/GenBank/DDBJ databases">
        <title>Genome sequencing and assembly of the red palm weevil Rhynchophorus ferrugineus.</title>
        <authorList>
            <person name="Dias G.B."/>
            <person name="Bergman C.M."/>
            <person name="Manee M."/>
        </authorList>
    </citation>
    <scope>NUCLEOTIDE SEQUENCE</scope>
    <source>
        <strain evidence="11">AA-2017</strain>
        <tissue evidence="11">Whole larva</tissue>
    </source>
</reference>
<dbReference type="GO" id="GO:0005886">
    <property type="term" value="C:plasma membrane"/>
    <property type="evidence" value="ECO:0007669"/>
    <property type="project" value="UniProtKB-SubCell"/>
</dbReference>
<sequence>MASRSSFDISRIFNRNKKILTLCGFWKPEKDSGSRKVYFVYTCAIISLLVLFVTPQVLYMAANATDINKVSETLYISCCAFIVMIKSIAFYLNVAKAQKIVREFKTNDLFQVTCEKHLKIVQRSKNLGDILFYLGIFCGTLTQLFWSIKPLLARERTLPIKGWFPYNSTRTPYFELTNWMQTSTSSFCILHTVNIDSFAVNLILSIGAQCDILKYNLENLNKFQTRHGVLQKRNTEMEHHQKYFVQEMKNNLKICIQHYDLIKRITKMIEDLYHVAFLALIIGGGFIFCTISYQLLLVQIGSTEFFYLLFYLFSMLTQQSAFCFLGTELTFKSERLFLAASNIPHWIYCDLSFKKMMTIYYTSLQKPLVLYAGRLIPLSVDALINVLRTSYSYFTLLRNI</sequence>
<dbReference type="PANTHER" id="PTHR21137:SF35">
    <property type="entry name" value="ODORANT RECEPTOR 19A-RELATED"/>
    <property type="match status" value="1"/>
</dbReference>
<proteinExistence type="inferred from homology"/>
<evidence type="ECO:0000256" key="1">
    <source>
        <dbReference type="ARBA" id="ARBA00004651"/>
    </source>
</evidence>
<keyword evidence="4 10" id="KW-0812">Transmembrane</keyword>
<keyword evidence="2" id="KW-1003">Cell membrane</keyword>
<dbReference type="Pfam" id="PF02949">
    <property type="entry name" value="7tm_6"/>
    <property type="match status" value="1"/>
</dbReference>
<dbReference type="AlphaFoldDB" id="A0A834M2V6"/>
<comment type="caution">
    <text evidence="10">Lacks conserved residue(s) required for the propagation of feature annotation.</text>
</comment>
<comment type="subcellular location">
    <subcellularLocation>
        <location evidence="1 10">Cell membrane</location>
        <topology evidence="1 10">Multi-pass membrane protein</topology>
    </subcellularLocation>
</comment>
<evidence type="ECO:0000256" key="10">
    <source>
        <dbReference type="RuleBase" id="RU351113"/>
    </source>
</evidence>
<dbReference type="EMBL" id="JAACXV010014602">
    <property type="protein sequence ID" value="KAF7265606.1"/>
    <property type="molecule type" value="Genomic_DNA"/>
</dbReference>
<feature type="transmembrane region" description="Helical" evidence="10">
    <location>
        <begin position="272"/>
        <end position="293"/>
    </location>
</feature>
<evidence type="ECO:0000313" key="11">
    <source>
        <dbReference type="EMBL" id="KAF7265606.1"/>
    </source>
</evidence>
<keyword evidence="3 10" id="KW-0716">Sensory transduction</keyword>
<keyword evidence="6 10" id="KW-1133">Transmembrane helix</keyword>
<feature type="transmembrane region" description="Helical" evidence="10">
    <location>
        <begin position="305"/>
        <end position="325"/>
    </location>
</feature>
<gene>
    <name evidence="11" type="ORF">GWI33_020983</name>
</gene>
<evidence type="ECO:0000256" key="2">
    <source>
        <dbReference type="ARBA" id="ARBA00022475"/>
    </source>
</evidence>
<evidence type="ECO:0000313" key="12">
    <source>
        <dbReference type="Proteomes" id="UP000625711"/>
    </source>
</evidence>
<dbReference type="GO" id="GO:0007165">
    <property type="term" value="P:signal transduction"/>
    <property type="evidence" value="ECO:0007669"/>
    <property type="project" value="UniProtKB-KW"/>
</dbReference>
<comment type="caution">
    <text evidence="11">The sequence shown here is derived from an EMBL/GenBank/DDBJ whole genome shotgun (WGS) entry which is preliminary data.</text>
</comment>
<evidence type="ECO:0000256" key="7">
    <source>
        <dbReference type="ARBA" id="ARBA00023136"/>
    </source>
</evidence>
<keyword evidence="12" id="KW-1185">Reference proteome</keyword>
<dbReference type="OrthoDB" id="6675289at2759"/>
<evidence type="ECO:0000256" key="3">
    <source>
        <dbReference type="ARBA" id="ARBA00022606"/>
    </source>
</evidence>
<keyword evidence="9 10" id="KW-0807">Transducer</keyword>
<evidence type="ECO:0000256" key="6">
    <source>
        <dbReference type="ARBA" id="ARBA00022989"/>
    </source>
</evidence>
<name>A0A834M2V6_RHYFE</name>
<keyword evidence="8 10" id="KW-0675">Receptor</keyword>
<dbReference type="PANTHER" id="PTHR21137">
    <property type="entry name" value="ODORANT RECEPTOR"/>
    <property type="match status" value="1"/>
</dbReference>
<dbReference type="GO" id="GO:0005549">
    <property type="term" value="F:odorant binding"/>
    <property type="evidence" value="ECO:0007669"/>
    <property type="project" value="InterPro"/>
</dbReference>
<dbReference type="Proteomes" id="UP000625711">
    <property type="component" value="Unassembled WGS sequence"/>
</dbReference>
<dbReference type="InterPro" id="IPR004117">
    <property type="entry name" value="7tm6_olfct_rcpt"/>
</dbReference>
<evidence type="ECO:0000256" key="5">
    <source>
        <dbReference type="ARBA" id="ARBA00022725"/>
    </source>
</evidence>